<dbReference type="EMBL" id="MKKU01000240">
    <property type="protein sequence ID" value="RNF18143.1"/>
    <property type="molecule type" value="Genomic_DNA"/>
</dbReference>
<gene>
    <name evidence="1" type="ORF">Tco025E_04601</name>
</gene>
<comment type="caution">
    <text evidence="1">The sequence shown here is derived from an EMBL/GenBank/DDBJ whole genome shotgun (WGS) entry which is preliminary data.</text>
</comment>
<dbReference type="GeneID" id="40318212"/>
<evidence type="ECO:0000313" key="2">
    <source>
        <dbReference type="Proteomes" id="UP000284403"/>
    </source>
</evidence>
<name>A0A422PKB3_9TRYP</name>
<dbReference type="AlphaFoldDB" id="A0A422PKB3"/>
<accession>A0A422PKB3</accession>
<dbReference type="OrthoDB" id="252262at2759"/>
<evidence type="ECO:0000313" key="1">
    <source>
        <dbReference type="EMBL" id="RNF18143.1"/>
    </source>
</evidence>
<dbReference type="RefSeq" id="XP_029228386.1">
    <property type="nucleotide sequence ID" value="XM_029371511.1"/>
</dbReference>
<protein>
    <submittedName>
        <fullName evidence="1">Uncharacterized protein</fullName>
    </submittedName>
</protein>
<sequence>MSGLWSFRDTAAPLPYLSDAARASLPTAVIDDSKDDMAAEVSDTSIEDPVRVFGAAADVDGAVREVQNAWLERLLGHEQTPLYRLRFPHQEASGVAIEPPETRDSALYGRELLSPEEMVIVKSVLRMQGTGKEAKANSRGRRRCSNAPTTPVLHAAALASQRKGRQNLRGANAAFGTGVLAQKPINRASDAHTQKRERLLHRDCSAKHTPRITRHAPENLTCDFVERMERRAAQRRLARSALGTSRLLDRATSNASITQNPPAEGAKKARPTLRYDALPLELQVSLISLETPQSNGSGLDRDCQYEAVALRWSSAHLRKKAWRCWCNSQRIRAHRRVNQVSTAVTNIAPAASPWPQDGGGPTPGSLHHAELLTADKKKMQLLRWYFVLWVAFLEKAGGGRLPPDGITGLL</sequence>
<dbReference type="Proteomes" id="UP000284403">
    <property type="component" value="Unassembled WGS sequence"/>
</dbReference>
<organism evidence="1 2">
    <name type="scientific">Trypanosoma conorhini</name>
    <dbReference type="NCBI Taxonomy" id="83891"/>
    <lineage>
        <taxon>Eukaryota</taxon>
        <taxon>Discoba</taxon>
        <taxon>Euglenozoa</taxon>
        <taxon>Kinetoplastea</taxon>
        <taxon>Metakinetoplastina</taxon>
        <taxon>Trypanosomatida</taxon>
        <taxon>Trypanosomatidae</taxon>
        <taxon>Trypanosoma</taxon>
    </lineage>
</organism>
<reference evidence="1 2" key="1">
    <citation type="journal article" date="2018" name="BMC Genomics">
        <title>Genomic comparison of Trypanosoma conorhini and Trypanosoma rangeli to Trypanosoma cruzi strains of high and low virulence.</title>
        <authorList>
            <person name="Bradwell K.R."/>
            <person name="Koparde V.N."/>
            <person name="Matveyev A.V."/>
            <person name="Serrano M.G."/>
            <person name="Alves J.M."/>
            <person name="Parikh H."/>
            <person name="Huang B."/>
            <person name="Lee V."/>
            <person name="Espinosa-Alvarez O."/>
            <person name="Ortiz P.A."/>
            <person name="Costa-Martins A.G."/>
            <person name="Teixeira M.M."/>
            <person name="Buck G.A."/>
        </authorList>
    </citation>
    <scope>NUCLEOTIDE SEQUENCE [LARGE SCALE GENOMIC DNA]</scope>
    <source>
        <strain evidence="1 2">025E</strain>
    </source>
</reference>
<keyword evidence="2" id="KW-1185">Reference proteome</keyword>
<proteinExistence type="predicted"/>